<dbReference type="Gene3D" id="1.20.1280.50">
    <property type="match status" value="1"/>
</dbReference>
<dbReference type="Pfam" id="PF12937">
    <property type="entry name" value="F-box-like"/>
    <property type="match status" value="1"/>
</dbReference>
<dbReference type="SUPFAM" id="SSF81383">
    <property type="entry name" value="F-box domain"/>
    <property type="match status" value="1"/>
</dbReference>
<dbReference type="PANTHER" id="PTHR31111">
    <property type="entry name" value="BNAA05G37150D PROTEIN-RELATED"/>
    <property type="match status" value="1"/>
</dbReference>
<gene>
    <name evidence="2" type="ORF">CASFOL_030999</name>
</gene>
<dbReference type="InterPro" id="IPR036047">
    <property type="entry name" value="F-box-like_dom_sf"/>
</dbReference>
<dbReference type="PANTHER" id="PTHR31111:SF136">
    <property type="entry name" value="F-BOX ASSOCIATED DOMAIN-CONTAINING PROTEIN"/>
    <property type="match status" value="1"/>
</dbReference>
<evidence type="ECO:0000313" key="2">
    <source>
        <dbReference type="EMBL" id="KAL3625545.1"/>
    </source>
</evidence>
<sequence>MVGGNNLTDVESLPDEVLFEVLVRIPAQDIHDSVRLVCSKWYHMTHTHTIIIKIDSLWLWEKVVESRYITTTGTAKSDTLPVRSSCNGLVLESEEETETVENVHVSNPATMQIFTLRPLVGYRLALPLFAIGYAASSMKYKAVILSMPGKDMEDKCFILTIGVDNSWRTTIETSGPTPEGYRRNTYLSTGRYVSLLRPCGEMFWQVWEMKPEIDYQWRKVWDINLEDYKCTTFQLLDSRAVDFVQPIGWLKYLEILVFRKLSYTPQSRIFVYYLLTHEIVTIELPAQHSIYDRVVHKDSLVSLGGC</sequence>
<name>A0ABD3C6W0_9LAMI</name>
<dbReference type="Proteomes" id="UP001632038">
    <property type="component" value="Unassembled WGS sequence"/>
</dbReference>
<evidence type="ECO:0000259" key="1">
    <source>
        <dbReference type="PROSITE" id="PS50181"/>
    </source>
</evidence>
<dbReference type="InterPro" id="IPR013187">
    <property type="entry name" value="F-box-assoc_dom_typ3"/>
</dbReference>
<comment type="caution">
    <text evidence="2">The sequence shown here is derived from an EMBL/GenBank/DDBJ whole genome shotgun (WGS) entry which is preliminary data.</text>
</comment>
<proteinExistence type="predicted"/>
<evidence type="ECO:0000313" key="3">
    <source>
        <dbReference type="Proteomes" id="UP001632038"/>
    </source>
</evidence>
<feature type="domain" description="F-box" evidence="1">
    <location>
        <begin position="7"/>
        <end position="54"/>
    </location>
</feature>
<reference evidence="3" key="1">
    <citation type="journal article" date="2024" name="IScience">
        <title>Strigolactones Initiate the Formation of Haustorium-like Structures in Castilleja.</title>
        <authorList>
            <person name="Buerger M."/>
            <person name="Peterson D."/>
            <person name="Chory J."/>
        </authorList>
    </citation>
    <scope>NUCLEOTIDE SEQUENCE [LARGE SCALE GENOMIC DNA]</scope>
</reference>
<dbReference type="PROSITE" id="PS50181">
    <property type="entry name" value="FBOX"/>
    <property type="match status" value="1"/>
</dbReference>
<dbReference type="InterPro" id="IPR001810">
    <property type="entry name" value="F-box_dom"/>
</dbReference>
<keyword evidence="3" id="KW-1185">Reference proteome</keyword>
<organism evidence="2 3">
    <name type="scientific">Castilleja foliolosa</name>
    <dbReference type="NCBI Taxonomy" id="1961234"/>
    <lineage>
        <taxon>Eukaryota</taxon>
        <taxon>Viridiplantae</taxon>
        <taxon>Streptophyta</taxon>
        <taxon>Embryophyta</taxon>
        <taxon>Tracheophyta</taxon>
        <taxon>Spermatophyta</taxon>
        <taxon>Magnoliopsida</taxon>
        <taxon>eudicotyledons</taxon>
        <taxon>Gunneridae</taxon>
        <taxon>Pentapetalae</taxon>
        <taxon>asterids</taxon>
        <taxon>lamiids</taxon>
        <taxon>Lamiales</taxon>
        <taxon>Orobanchaceae</taxon>
        <taxon>Pedicularideae</taxon>
        <taxon>Castillejinae</taxon>
        <taxon>Castilleja</taxon>
    </lineage>
</organism>
<dbReference type="AlphaFoldDB" id="A0ABD3C6W0"/>
<dbReference type="EMBL" id="JAVIJP010000052">
    <property type="protein sequence ID" value="KAL3625545.1"/>
    <property type="molecule type" value="Genomic_DNA"/>
</dbReference>
<accession>A0ABD3C6W0</accession>
<dbReference type="Pfam" id="PF08268">
    <property type="entry name" value="FBA_3"/>
    <property type="match status" value="1"/>
</dbReference>
<protein>
    <recommendedName>
        <fullName evidence="1">F-box domain-containing protein</fullName>
    </recommendedName>
</protein>